<accession>A0A9W4TBQ3</accession>
<organism evidence="1 2">
    <name type="scientific">Funneliformis geosporum</name>
    <dbReference type="NCBI Taxonomy" id="1117311"/>
    <lineage>
        <taxon>Eukaryota</taxon>
        <taxon>Fungi</taxon>
        <taxon>Fungi incertae sedis</taxon>
        <taxon>Mucoromycota</taxon>
        <taxon>Glomeromycotina</taxon>
        <taxon>Glomeromycetes</taxon>
        <taxon>Glomerales</taxon>
        <taxon>Glomeraceae</taxon>
        <taxon>Funneliformis</taxon>
    </lineage>
</organism>
<feature type="non-terminal residue" evidence="1">
    <location>
        <position position="1"/>
    </location>
</feature>
<dbReference type="Gene3D" id="2.60.120.10">
    <property type="entry name" value="Jelly Rolls"/>
    <property type="match status" value="1"/>
</dbReference>
<dbReference type="EMBL" id="CAMKVN010021277">
    <property type="protein sequence ID" value="CAI2199419.1"/>
    <property type="molecule type" value="Genomic_DNA"/>
</dbReference>
<comment type="caution">
    <text evidence="1">The sequence shown here is derived from an EMBL/GenBank/DDBJ whole genome shotgun (WGS) entry which is preliminary data.</text>
</comment>
<evidence type="ECO:0000313" key="2">
    <source>
        <dbReference type="Proteomes" id="UP001153678"/>
    </source>
</evidence>
<name>A0A9W4TBQ3_9GLOM</name>
<proteinExistence type="predicted"/>
<dbReference type="OrthoDB" id="6614653at2759"/>
<keyword evidence="2" id="KW-1185">Reference proteome</keyword>
<dbReference type="InterPro" id="IPR011051">
    <property type="entry name" value="RmlC_Cupin_sf"/>
</dbReference>
<dbReference type="Proteomes" id="UP001153678">
    <property type="component" value="Unassembled WGS sequence"/>
</dbReference>
<reference evidence="1" key="1">
    <citation type="submission" date="2022-08" db="EMBL/GenBank/DDBJ databases">
        <authorList>
            <person name="Kallberg Y."/>
            <person name="Tangrot J."/>
            <person name="Rosling A."/>
        </authorList>
    </citation>
    <scope>NUCLEOTIDE SEQUENCE</scope>
    <source>
        <strain evidence="1">Wild A</strain>
    </source>
</reference>
<dbReference type="AlphaFoldDB" id="A0A9W4TBQ3"/>
<gene>
    <name evidence="1" type="ORF">FWILDA_LOCUS19064</name>
</gene>
<dbReference type="SUPFAM" id="SSF51182">
    <property type="entry name" value="RmlC-like cupins"/>
    <property type="match status" value="1"/>
</dbReference>
<sequence>QVLEEGDNFVVVIEKVGCTVTPGFDYKDFELISSKSLSEQFPQHLEVIKKLTRE</sequence>
<protein>
    <submittedName>
        <fullName evidence="1">8915_t:CDS:1</fullName>
    </submittedName>
</protein>
<dbReference type="InterPro" id="IPR014710">
    <property type="entry name" value="RmlC-like_jellyroll"/>
</dbReference>
<evidence type="ECO:0000313" key="1">
    <source>
        <dbReference type="EMBL" id="CAI2199419.1"/>
    </source>
</evidence>